<dbReference type="InterPro" id="IPR013780">
    <property type="entry name" value="Glyco_hydro_b"/>
</dbReference>
<sequence>MIQFCLCRFLSWHQVVNFNHISTKLNISLEGFNQNSVRLVRQTVLSSNDLDGDNTIDNPTKVIPQITIFKGEQKDISEVEVVPYSFTSFDLTH</sequence>
<evidence type="ECO:0000313" key="1">
    <source>
        <dbReference type="EMBL" id="KAK9747960.1"/>
    </source>
</evidence>
<accession>A0AAW1MPB4</accession>
<evidence type="ECO:0000313" key="2">
    <source>
        <dbReference type="Proteomes" id="UP001443914"/>
    </source>
</evidence>
<dbReference type="Proteomes" id="UP001443914">
    <property type="component" value="Unassembled WGS sequence"/>
</dbReference>
<dbReference type="Gene3D" id="2.60.40.1180">
    <property type="entry name" value="Golgi alpha-mannosidase II"/>
    <property type="match status" value="1"/>
</dbReference>
<dbReference type="AlphaFoldDB" id="A0AAW1MPB4"/>
<comment type="caution">
    <text evidence="1">The sequence shown here is derived from an EMBL/GenBank/DDBJ whole genome shotgun (WGS) entry which is preliminary data.</text>
</comment>
<gene>
    <name evidence="1" type="ORF">RND81_02G026700</name>
</gene>
<dbReference type="EMBL" id="JBDFQZ010000002">
    <property type="protein sequence ID" value="KAK9747960.1"/>
    <property type="molecule type" value="Genomic_DNA"/>
</dbReference>
<name>A0AAW1MPB4_SAPOF</name>
<proteinExistence type="predicted"/>
<protein>
    <submittedName>
        <fullName evidence="1">Uncharacterized protein</fullName>
    </submittedName>
</protein>
<organism evidence="1 2">
    <name type="scientific">Saponaria officinalis</name>
    <name type="common">Common soapwort</name>
    <name type="synonym">Lychnis saponaria</name>
    <dbReference type="NCBI Taxonomy" id="3572"/>
    <lineage>
        <taxon>Eukaryota</taxon>
        <taxon>Viridiplantae</taxon>
        <taxon>Streptophyta</taxon>
        <taxon>Embryophyta</taxon>
        <taxon>Tracheophyta</taxon>
        <taxon>Spermatophyta</taxon>
        <taxon>Magnoliopsida</taxon>
        <taxon>eudicotyledons</taxon>
        <taxon>Gunneridae</taxon>
        <taxon>Pentapetalae</taxon>
        <taxon>Caryophyllales</taxon>
        <taxon>Caryophyllaceae</taxon>
        <taxon>Caryophylleae</taxon>
        <taxon>Saponaria</taxon>
    </lineage>
</organism>
<reference evidence="1" key="1">
    <citation type="submission" date="2024-03" db="EMBL/GenBank/DDBJ databases">
        <title>WGS assembly of Saponaria officinalis var. Norfolk2.</title>
        <authorList>
            <person name="Jenkins J."/>
            <person name="Shu S."/>
            <person name="Grimwood J."/>
            <person name="Barry K."/>
            <person name="Goodstein D."/>
            <person name="Schmutz J."/>
            <person name="Leebens-Mack J."/>
            <person name="Osbourn A."/>
        </authorList>
    </citation>
    <scope>NUCLEOTIDE SEQUENCE [LARGE SCALE GENOMIC DNA]</scope>
    <source>
        <strain evidence="1">JIC</strain>
    </source>
</reference>
<keyword evidence="2" id="KW-1185">Reference proteome</keyword>